<organism evidence="2 3">
    <name type="scientific">Crepidotus variabilis</name>
    <dbReference type="NCBI Taxonomy" id="179855"/>
    <lineage>
        <taxon>Eukaryota</taxon>
        <taxon>Fungi</taxon>
        <taxon>Dikarya</taxon>
        <taxon>Basidiomycota</taxon>
        <taxon>Agaricomycotina</taxon>
        <taxon>Agaricomycetes</taxon>
        <taxon>Agaricomycetidae</taxon>
        <taxon>Agaricales</taxon>
        <taxon>Agaricineae</taxon>
        <taxon>Crepidotaceae</taxon>
        <taxon>Crepidotus</taxon>
    </lineage>
</organism>
<dbReference type="EMBL" id="MU157827">
    <property type="protein sequence ID" value="KAF9533725.1"/>
    <property type="molecule type" value="Genomic_DNA"/>
</dbReference>
<feature type="compositionally biased region" description="Polar residues" evidence="1">
    <location>
        <begin position="612"/>
        <end position="632"/>
    </location>
</feature>
<feature type="region of interest" description="Disordered" evidence="1">
    <location>
        <begin position="26"/>
        <end position="269"/>
    </location>
</feature>
<protein>
    <submittedName>
        <fullName evidence="2">Uncharacterized protein</fullName>
    </submittedName>
</protein>
<feature type="compositionally biased region" description="Basic and acidic residues" evidence="1">
    <location>
        <begin position="295"/>
        <end position="305"/>
    </location>
</feature>
<name>A0A9P6ERQ9_9AGAR</name>
<gene>
    <name evidence="2" type="ORF">CPB83DRAFT_902453</name>
</gene>
<feature type="region of interest" description="Disordered" evidence="1">
    <location>
        <begin position="384"/>
        <end position="410"/>
    </location>
</feature>
<feature type="compositionally biased region" description="Polar residues" evidence="1">
    <location>
        <begin position="550"/>
        <end position="562"/>
    </location>
</feature>
<feature type="compositionally biased region" description="Pro residues" evidence="1">
    <location>
        <begin position="349"/>
        <end position="361"/>
    </location>
</feature>
<feature type="compositionally biased region" description="Basic residues" evidence="1">
    <location>
        <begin position="72"/>
        <end position="85"/>
    </location>
</feature>
<feature type="compositionally biased region" description="Polar residues" evidence="1">
    <location>
        <begin position="239"/>
        <end position="253"/>
    </location>
</feature>
<feature type="compositionally biased region" description="Polar residues" evidence="1">
    <location>
        <begin position="457"/>
        <end position="471"/>
    </location>
</feature>
<reference evidence="2" key="1">
    <citation type="submission" date="2020-11" db="EMBL/GenBank/DDBJ databases">
        <authorList>
            <consortium name="DOE Joint Genome Institute"/>
            <person name="Ahrendt S."/>
            <person name="Riley R."/>
            <person name="Andreopoulos W."/>
            <person name="Labutti K."/>
            <person name="Pangilinan J."/>
            <person name="Ruiz-Duenas F.J."/>
            <person name="Barrasa J.M."/>
            <person name="Sanchez-Garcia M."/>
            <person name="Camarero S."/>
            <person name="Miyauchi S."/>
            <person name="Serrano A."/>
            <person name="Linde D."/>
            <person name="Babiker R."/>
            <person name="Drula E."/>
            <person name="Ayuso-Fernandez I."/>
            <person name="Pacheco R."/>
            <person name="Padilla G."/>
            <person name="Ferreira P."/>
            <person name="Barriuso J."/>
            <person name="Kellner H."/>
            <person name="Castanera R."/>
            <person name="Alfaro M."/>
            <person name="Ramirez L."/>
            <person name="Pisabarro A.G."/>
            <person name="Kuo A."/>
            <person name="Tritt A."/>
            <person name="Lipzen A."/>
            <person name="He G."/>
            <person name="Yan M."/>
            <person name="Ng V."/>
            <person name="Cullen D."/>
            <person name="Martin F."/>
            <person name="Rosso M.-N."/>
            <person name="Henrissat B."/>
            <person name="Hibbett D."/>
            <person name="Martinez A.T."/>
            <person name="Grigoriev I.V."/>
        </authorList>
    </citation>
    <scope>NUCLEOTIDE SEQUENCE</scope>
    <source>
        <strain evidence="2">CBS 506.95</strain>
    </source>
</reference>
<feature type="compositionally biased region" description="Polar residues" evidence="1">
    <location>
        <begin position="672"/>
        <end position="681"/>
    </location>
</feature>
<feature type="compositionally biased region" description="Basic and acidic residues" evidence="1">
    <location>
        <begin position="817"/>
        <end position="833"/>
    </location>
</feature>
<feature type="region of interest" description="Disordered" evidence="1">
    <location>
        <begin position="817"/>
        <end position="844"/>
    </location>
</feature>
<feature type="compositionally biased region" description="Polar residues" evidence="1">
    <location>
        <begin position="710"/>
        <end position="720"/>
    </location>
</feature>
<feature type="compositionally biased region" description="Basic and acidic residues" evidence="1">
    <location>
        <begin position="158"/>
        <end position="167"/>
    </location>
</feature>
<feature type="compositionally biased region" description="Pro residues" evidence="1">
    <location>
        <begin position="530"/>
        <end position="549"/>
    </location>
</feature>
<feature type="region of interest" description="Disordered" evidence="1">
    <location>
        <begin position="650"/>
        <end position="791"/>
    </location>
</feature>
<feature type="region of interest" description="Disordered" evidence="1">
    <location>
        <begin position="344"/>
        <end position="367"/>
    </location>
</feature>
<feature type="compositionally biased region" description="Basic residues" evidence="1">
    <location>
        <begin position="661"/>
        <end position="671"/>
    </location>
</feature>
<dbReference type="OrthoDB" id="3256736at2759"/>
<evidence type="ECO:0000313" key="3">
    <source>
        <dbReference type="Proteomes" id="UP000807306"/>
    </source>
</evidence>
<feature type="compositionally biased region" description="Low complexity" evidence="1">
    <location>
        <begin position="435"/>
        <end position="454"/>
    </location>
</feature>
<evidence type="ECO:0000256" key="1">
    <source>
        <dbReference type="SAM" id="MobiDB-lite"/>
    </source>
</evidence>
<feature type="compositionally biased region" description="Acidic residues" evidence="1">
    <location>
        <begin position="42"/>
        <end position="55"/>
    </location>
</feature>
<keyword evidence="3" id="KW-1185">Reference proteome</keyword>
<accession>A0A9P6ERQ9</accession>
<dbReference type="AlphaFoldDB" id="A0A9P6ERQ9"/>
<feature type="region of interest" description="Disordered" evidence="1">
    <location>
        <begin position="295"/>
        <end position="318"/>
    </location>
</feature>
<sequence length="844" mass="93405">MPPSSGLFSGVFNFVSKEFDSFVAGATGSSIAGPSTLVVFSDGEDDEYVDDDYVDGESNHEDLVEEEDARSPPRKRSKRGLRRRTPTPEARPRTREVHSVQVSSREKSHRRSEQTVTQTEDEEASDHSPSPPPLPRVLKRRPSMTMPGSLFPRSPSMEPEHGHDQRVRFASKLLESPAVWHSPKKRVSSREQNKSSQHSQRAFTPSASPPRRRNLDASVKAAVDRFHEDEADPSILLPSPQTSPHTLRKQQYSKGRKGKERAIEPIHLAEPASSGVLNVRGKEKELVAARAELDKNERRLEKNEADEPSLLEQIKQDRDRDKTRIKMLEEEIQSLKQELLKRSTISSNFPPPPPPPPPPPMRNIISIPRDASEPDKLFVSARSSLRHAPPPVENPINPLNASARRGKPTIGIPADKMAAFLKEMKTVRLRKVSDRSMSMEMSMASSTLPSSMDSSLRRTMSLNRSESSFPSISHKIVAGDLSLSDLQPRLGEKRKRTITSTQNDLPTAFRKRSEKDSSFGSNTSSNSMSPPLPPQSHPLSPRPTVPDPPSSVTDAPTPSLCSDNEMERDETSPDDQPPATPPTINVSLGPSRAFFRFTGNGIPVEPEKLRRSTSVQMNETSNNTSYTHNNVTPIPVAGLYRPAEANVFNKRLPTSPLPKQATRRPRSHVRSGTRTATRQPSPVNPHGSEEEDPLSLSFSSPENEERSSKPTRSGSVSSHNPPIHEREPSSKSKRTRGSGSTSSSSTRRLTLDEELQNANSSSPIPDDMLDQEFYNDENSSIYTGVGTRSKRRGFLAGGGPAGMPVFMGVGYVDGAIDEDRHSRESHCSDEEHVPSASRRSRSRR</sequence>
<feature type="region of interest" description="Disordered" evidence="1">
    <location>
        <begin position="492"/>
        <end position="633"/>
    </location>
</feature>
<feature type="compositionally biased region" description="Polar residues" evidence="1">
    <location>
        <begin position="194"/>
        <end position="206"/>
    </location>
</feature>
<feature type="compositionally biased region" description="Low complexity" evidence="1">
    <location>
        <begin position="518"/>
        <end position="529"/>
    </location>
</feature>
<dbReference type="Proteomes" id="UP000807306">
    <property type="component" value="Unassembled WGS sequence"/>
</dbReference>
<comment type="caution">
    <text evidence="2">The sequence shown here is derived from an EMBL/GenBank/DDBJ whole genome shotgun (WGS) entry which is preliminary data.</text>
</comment>
<feature type="region of interest" description="Disordered" evidence="1">
    <location>
        <begin position="433"/>
        <end position="471"/>
    </location>
</feature>
<proteinExistence type="predicted"/>
<evidence type="ECO:0000313" key="2">
    <source>
        <dbReference type="EMBL" id="KAF9533725.1"/>
    </source>
</evidence>
<feature type="compositionally biased region" description="Low complexity" evidence="1">
    <location>
        <begin position="737"/>
        <end position="748"/>
    </location>
</feature>